<keyword evidence="3 8" id="KW-0678">Repressor</keyword>
<dbReference type="InterPro" id="IPR041902">
    <property type="entry name" value="CtsR_N_sf"/>
</dbReference>
<dbReference type="Proteomes" id="UP000318138">
    <property type="component" value="Chromosome"/>
</dbReference>
<dbReference type="Gene3D" id="1.10.1200.150">
    <property type="entry name" value="Transcriptional regulator CtsR, C-terminal domain"/>
    <property type="match status" value="1"/>
</dbReference>
<evidence type="ECO:0000256" key="5">
    <source>
        <dbReference type="ARBA" id="ARBA00023016"/>
    </source>
</evidence>
<evidence type="ECO:0000256" key="8">
    <source>
        <dbReference type="PIRNR" id="PIRNR010607"/>
    </source>
</evidence>
<dbReference type="FunFam" id="3.30.56.130:FF:000001">
    <property type="entry name" value="Transcriptional regulator CtsR"/>
    <property type="match status" value="1"/>
</dbReference>
<evidence type="ECO:0000256" key="4">
    <source>
        <dbReference type="ARBA" id="ARBA00023015"/>
    </source>
</evidence>
<dbReference type="RefSeq" id="WP_176007686.1">
    <property type="nucleotide sequence ID" value="NZ_CP041372.2"/>
</dbReference>
<dbReference type="InterPro" id="IPR041908">
    <property type="entry name" value="CtsR_C_sf"/>
</dbReference>
<keyword evidence="5" id="KW-0346">Stress response</keyword>
<evidence type="ECO:0000256" key="2">
    <source>
        <dbReference type="ARBA" id="ARBA00014129"/>
    </source>
</evidence>
<keyword evidence="7 8" id="KW-0804">Transcription</keyword>
<sequence>MRNTSDIIEHYLKQVIEKNEDAIIEVKRSELAVQFDCVPSQINYVISTRFTEEKGYLVESKRGGGGYIRIIKLQVDNQPALYDHLMKLVGDTIAQAQAEDMIDRLAEEEAITPRESHLMKTVIERNIIAVPLPLRDELRARLMIGMLKTLKYKSS</sequence>
<dbReference type="InterPro" id="IPR040465">
    <property type="entry name" value="CtsR_N"/>
</dbReference>
<evidence type="ECO:0000256" key="6">
    <source>
        <dbReference type="ARBA" id="ARBA00023125"/>
    </source>
</evidence>
<evidence type="ECO:0000313" key="11">
    <source>
        <dbReference type="EMBL" id="QKS69669.1"/>
    </source>
</evidence>
<comment type="similarity">
    <text evidence="1 8">Belongs to the CtsR family.</text>
</comment>
<keyword evidence="12" id="KW-1185">Reference proteome</keyword>
<dbReference type="EMBL" id="CP041372">
    <property type="protein sequence ID" value="QKS69669.1"/>
    <property type="molecule type" value="Genomic_DNA"/>
</dbReference>
<protein>
    <recommendedName>
        <fullName evidence="2 8">Transcriptional regulator CtsR</fullName>
    </recommendedName>
</protein>
<feature type="domain" description="CtsR C-terminal dimerization" evidence="10">
    <location>
        <begin position="81"/>
        <end position="148"/>
    </location>
</feature>
<accession>A0A859F9C4</accession>
<proteinExistence type="inferred from homology"/>
<evidence type="ECO:0000313" key="12">
    <source>
        <dbReference type="Proteomes" id="UP000318138"/>
    </source>
</evidence>
<organism evidence="11 12">
    <name type="scientific">Paenalkalicoccus suaedae</name>
    <dbReference type="NCBI Taxonomy" id="2592382"/>
    <lineage>
        <taxon>Bacteria</taxon>
        <taxon>Bacillati</taxon>
        <taxon>Bacillota</taxon>
        <taxon>Bacilli</taxon>
        <taxon>Bacillales</taxon>
        <taxon>Bacillaceae</taxon>
        <taxon>Paenalkalicoccus</taxon>
    </lineage>
</organism>
<reference evidence="12" key="1">
    <citation type="submission" date="2019-07" db="EMBL/GenBank/DDBJ databases">
        <title>Bacillus alkalisoli sp. nov. isolated from saline soil.</title>
        <authorList>
            <person name="Sun J.-Q."/>
            <person name="Xu L."/>
        </authorList>
    </citation>
    <scope>NUCLEOTIDE SEQUENCE [LARGE SCALE GENOMIC DNA]</scope>
    <source>
        <strain evidence="12">M4U3P1</strain>
    </source>
</reference>
<dbReference type="InterPro" id="IPR008463">
    <property type="entry name" value="CtsR"/>
</dbReference>
<feature type="domain" description="CtsR N-terminal HTH" evidence="9">
    <location>
        <begin position="3"/>
        <end position="74"/>
    </location>
</feature>
<dbReference type="AlphaFoldDB" id="A0A859F9C4"/>
<dbReference type="GO" id="GO:0003677">
    <property type="term" value="F:DNA binding"/>
    <property type="evidence" value="ECO:0007669"/>
    <property type="project" value="UniProtKB-UniRule"/>
</dbReference>
<gene>
    <name evidence="11" type="ORF">FLK61_22980</name>
</gene>
<name>A0A859F9C4_9BACI</name>
<evidence type="ECO:0000256" key="7">
    <source>
        <dbReference type="ARBA" id="ARBA00023163"/>
    </source>
</evidence>
<keyword evidence="6 8" id="KW-0238">DNA-binding</keyword>
<evidence type="ECO:0000256" key="3">
    <source>
        <dbReference type="ARBA" id="ARBA00022491"/>
    </source>
</evidence>
<dbReference type="Gene3D" id="3.30.56.130">
    <property type="entry name" value="Transcriptional regulator CtsR, winged HTH domain"/>
    <property type="match status" value="1"/>
</dbReference>
<evidence type="ECO:0000259" key="9">
    <source>
        <dbReference type="Pfam" id="PF05848"/>
    </source>
</evidence>
<dbReference type="Pfam" id="PF17727">
    <property type="entry name" value="CtsR_C"/>
    <property type="match status" value="1"/>
</dbReference>
<keyword evidence="4 8" id="KW-0805">Transcription regulation</keyword>
<dbReference type="Pfam" id="PF05848">
    <property type="entry name" value="CtsR"/>
    <property type="match status" value="1"/>
</dbReference>
<dbReference type="KEGG" id="psua:FLK61_22980"/>
<dbReference type="InterPro" id="IPR041473">
    <property type="entry name" value="CtsR_C"/>
</dbReference>
<evidence type="ECO:0000259" key="10">
    <source>
        <dbReference type="Pfam" id="PF17727"/>
    </source>
</evidence>
<dbReference type="PIRSF" id="PIRSF010607">
    <property type="entry name" value="Txn_repr_CtsR"/>
    <property type="match status" value="1"/>
</dbReference>
<dbReference type="GO" id="GO:0006355">
    <property type="term" value="P:regulation of DNA-templated transcription"/>
    <property type="evidence" value="ECO:0007669"/>
    <property type="project" value="UniProtKB-UniRule"/>
</dbReference>
<evidence type="ECO:0000256" key="1">
    <source>
        <dbReference type="ARBA" id="ARBA00010189"/>
    </source>
</evidence>